<dbReference type="SUPFAM" id="SSF51735">
    <property type="entry name" value="NAD(P)-binding Rossmann-fold domains"/>
    <property type="match status" value="1"/>
</dbReference>
<dbReference type="OrthoDB" id="438291at2759"/>
<dbReference type="CDD" id="cd17896">
    <property type="entry name" value="AGPR_2_N"/>
    <property type="match status" value="1"/>
</dbReference>
<dbReference type="PANTHER" id="PTHR32338:SF10">
    <property type="entry name" value="N-ACETYL-GAMMA-GLUTAMYL-PHOSPHATE REDUCTASE, CHLOROPLASTIC-RELATED"/>
    <property type="match status" value="1"/>
</dbReference>
<dbReference type="GO" id="GO:0051287">
    <property type="term" value="F:NAD binding"/>
    <property type="evidence" value="ECO:0007669"/>
    <property type="project" value="InterPro"/>
</dbReference>
<dbReference type="InterPro" id="IPR050085">
    <property type="entry name" value="AGPR"/>
</dbReference>
<reference evidence="4 5" key="1">
    <citation type="journal article" date="2012" name="Genome Biol.">
        <title>Genome and low-iron response of an oceanic diatom adapted to chronic iron limitation.</title>
        <authorList>
            <person name="Lommer M."/>
            <person name="Specht M."/>
            <person name="Roy A.S."/>
            <person name="Kraemer L."/>
            <person name="Andreson R."/>
            <person name="Gutowska M.A."/>
            <person name="Wolf J."/>
            <person name="Bergner S.V."/>
            <person name="Schilhabel M.B."/>
            <person name="Klostermeier U.C."/>
            <person name="Beiko R.G."/>
            <person name="Rosenstiel P."/>
            <person name="Hippler M."/>
            <person name="Laroche J."/>
        </authorList>
    </citation>
    <scope>NUCLEOTIDE SEQUENCE [LARGE SCALE GENOMIC DNA]</scope>
    <source>
        <strain evidence="4 5">CCMP1005</strain>
    </source>
</reference>
<evidence type="ECO:0000313" key="5">
    <source>
        <dbReference type="Proteomes" id="UP000266841"/>
    </source>
</evidence>
<keyword evidence="2" id="KW-0732">Signal</keyword>
<dbReference type="InterPro" id="IPR036291">
    <property type="entry name" value="NAD(P)-bd_dom_sf"/>
</dbReference>
<accession>K0S2D3</accession>
<dbReference type="PANTHER" id="PTHR32338">
    <property type="entry name" value="N-ACETYL-GAMMA-GLUTAMYL-PHOSPHATE REDUCTASE, CHLOROPLASTIC-RELATED-RELATED"/>
    <property type="match status" value="1"/>
</dbReference>
<name>K0S2D3_THAOC</name>
<sequence length="149" mass="16198">MSAPISVAFALVLVSSLGFSPSSTHRIRRFAASTSASDLQAAKKIFIDGEAGTTGLQVRERLAKRDDLEILSIADDLRKDVAERKRLINEADCVILCLPDAASIEAAAMVENDRTVVIDASTAFRVDDDWTYGFPELSKAQHDSIRSSK</sequence>
<dbReference type="Proteomes" id="UP000266841">
    <property type="component" value="Unassembled WGS sequence"/>
</dbReference>
<gene>
    <name evidence="4" type="ORF">THAOC_25145</name>
</gene>
<dbReference type="eggNOG" id="KOG4354">
    <property type="taxonomic scope" value="Eukaryota"/>
</dbReference>
<feature type="non-terminal residue" evidence="4">
    <location>
        <position position="149"/>
    </location>
</feature>
<evidence type="ECO:0000313" key="4">
    <source>
        <dbReference type="EMBL" id="EJK55151.1"/>
    </source>
</evidence>
<keyword evidence="1" id="KW-0028">Amino-acid biosynthesis</keyword>
<dbReference type="GO" id="GO:0006526">
    <property type="term" value="P:L-arginine biosynthetic process"/>
    <property type="evidence" value="ECO:0007669"/>
    <property type="project" value="UniProtKB-KW"/>
</dbReference>
<evidence type="ECO:0000259" key="3">
    <source>
        <dbReference type="SMART" id="SM00859"/>
    </source>
</evidence>
<protein>
    <recommendedName>
        <fullName evidence="3">Semialdehyde dehydrogenase NAD-binding domain-containing protein</fullName>
    </recommendedName>
</protein>
<dbReference type="InterPro" id="IPR000534">
    <property type="entry name" value="Semialdehyde_DH_NAD-bd"/>
</dbReference>
<dbReference type="EMBL" id="AGNL01034638">
    <property type="protein sequence ID" value="EJK55151.1"/>
    <property type="molecule type" value="Genomic_DNA"/>
</dbReference>
<feature type="domain" description="Semialdehyde dehydrogenase NAD-binding" evidence="3">
    <location>
        <begin position="44"/>
        <end position="145"/>
    </location>
</feature>
<dbReference type="Gene3D" id="3.40.50.720">
    <property type="entry name" value="NAD(P)-binding Rossmann-like Domain"/>
    <property type="match status" value="1"/>
</dbReference>
<dbReference type="GO" id="GO:0016620">
    <property type="term" value="F:oxidoreductase activity, acting on the aldehyde or oxo group of donors, NAD or NADP as acceptor"/>
    <property type="evidence" value="ECO:0007669"/>
    <property type="project" value="InterPro"/>
</dbReference>
<feature type="chain" id="PRO_5003837484" description="Semialdehyde dehydrogenase NAD-binding domain-containing protein" evidence="2">
    <location>
        <begin position="25"/>
        <end position="149"/>
    </location>
</feature>
<comment type="caution">
    <text evidence="4">The sequence shown here is derived from an EMBL/GenBank/DDBJ whole genome shotgun (WGS) entry which is preliminary data.</text>
</comment>
<keyword evidence="1" id="KW-0055">Arginine biosynthesis</keyword>
<proteinExistence type="predicted"/>
<evidence type="ECO:0000256" key="2">
    <source>
        <dbReference type="SAM" id="SignalP"/>
    </source>
</evidence>
<feature type="signal peptide" evidence="2">
    <location>
        <begin position="1"/>
        <end position="24"/>
    </location>
</feature>
<dbReference type="Pfam" id="PF01118">
    <property type="entry name" value="Semialdhyde_dh"/>
    <property type="match status" value="1"/>
</dbReference>
<keyword evidence="5" id="KW-1185">Reference proteome</keyword>
<dbReference type="SMART" id="SM00859">
    <property type="entry name" value="Semialdhyde_dh"/>
    <property type="match status" value="1"/>
</dbReference>
<evidence type="ECO:0000256" key="1">
    <source>
        <dbReference type="ARBA" id="ARBA00022571"/>
    </source>
</evidence>
<organism evidence="4 5">
    <name type="scientific">Thalassiosira oceanica</name>
    <name type="common">Marine diatom</name>
    <dbReference type="NCBI Taxonomy" id="159749"/>
    <lineage>
        <taxon>Eukaryota</taxon>
        <taxon>Sar</taxon>
        <taxon>Stramenopiles</taxon>
        <taxon>Ochrophyta</taxon>
        <taxon>Bacillariophyta</taxon>
        <taxon>Coscinodiscophyceae</taxon>
        <taxon>Thalassiosirophycidae</taxon>
        <taxon>Thalassiosirales</taxon>
        <taxon>Thalassiosiraceae</taxon>
        <taxon>Thalassiosira</taxon>
    </lineage>
</organism>
<dbReference type="AlphaFoldDB" id="K0S2D3"/>